<protein>
    <recommendedName>
        <fullName evidence="7">TF-B3 domain-containing protein</fullName>
    </recommendedName>
</protein>
<evidence type="ECO:0000313" key="8">
    <source>
        <dbReference type="EMBL" id="KAH7517914.1"/>
    </source>
</evidence>
<evidence type="ECO:0000256" key="2">
    <source>
        <dbReference type="ARBA" id="ARBA00023015"/>
    </source>
</evidence>
<dbReference type="SMART" id="SM01019">
    <property type="entry name" value="B3"/>
    <property type="match status" value="1"/>
</dbReference>
<dbReference type="EMBL" id="JAEACU010000009">
    <property type="protein sequence ID" value="KAH7517914.1"/>
    <property type="molecule type" value="Genomic_DNA"/>
</dbReference>
<keyword evidence="4" id="KW-0804">Transcription</keyword>
<dbReference type="InterPro" id="IPR044837">
    <property type="entry name" value="REM16-like"/>
</dbReference>
<dbReference type="InterPro" id="IPR000637">
    <property type="entry name" value="HMGI/Y_DNA-bd_CS"/>
</dbReference>
<proteinExistence type="predicted"/>
<name>A0A978USR4_ZIZJJ</name>
<keyword evidence="5" id="KW-0539">Nucleus</keyword>
<comment type="caution">
    <text evidence="8">The sequence shown here is derived from an EMBL/GenBank/DDBJ whole genome shotgun (WGS) entry which is preliminary data.</text>
</comment>
<evidence type="ECO:0000313" key="9">
    <source>
        <dbReference type="Proteomes" id="UP000813462"/>
    </source>
</evidence>
<feature type="compositionally biased region" description="Polar residues" evidence="6">
    <location>
        <begin position="26"/>
        <end position="55"/>
    </location>
</feature>
<evidence type="ECO:0000256" key="4">
    <source>
        <dbReference type="ARBA" id="ARBA00023163"/>
    </source>
</evidence>
<dbReference type="PROSITE" id="PS50863">
    <property type="entry name" value="B3"/>
    <property type="match status" value="1"/>
</dbReference>
<keyword evidence="3" id="KW-0238">DNA-binding</keyword>
<feature type="region of interest" description="Disordered" evidence="6">
    <location>
        <begin position="16"/>
        <end position="83"/>
    </location>
</feature>
<evidence type="ECO:0000256" key="5">
    <source>
        <dbReference type="ARBA" id="ARBA00023242"/>
    </source>
</evidence>
<evidence type="ECO:0000256" key="3">
    <source>
        <dbReference type="ARBA" id="ARBA00023125"/>
    </source>
</evidence>
<evidence type="ECO:0000256" key="1">
    <source>
        <dbReference type="ARBA" id="ARBA00004123"/>
    </source>
</evidence>
<organism evidence="8 9">
    <name type="scientific">Ziziphus jujuba var. spinosa</name>
    <dbReference type="NCBI Taxonomy" id="714518"/>
    <lineage>
        <taxon>Eukaryota</taxon>
        <taxon>Viridiplantae</taxon>
        <taxon>Streptophyta</taxon>
        <taxon>Embryophyta</taxon>
        <taxon>Tracheophyta</taxon>
        <taxon>Spermatophyta</taxon>
        <taxon>Magnoliopsida</taxon>
        <taxon>eudicotyledons</taxon>
        <taxon>Gunneridae</taxon>
        <taxon>Pentapetalae</taxon>
        <taxon>rosids</taxon>
        <taxon>fabids</taxon>
        <taxon>Rosales</taxon>
        <taxon>Rhamnaceae</taxon>
        <taxon>Paliureae</taxon>
        <taxon>Ziziphus</taxon>
    </lineage>
</organism>
<comment type="subcellular location">
    <subcellularLocation>
        <location evidence="1">Nucleus</location>
    </subcellularLocation>
</comment>
<gene>
    <name evidence="8" type="ORF">FEM48_Zijuj09G0114700</name>
</gene>
<dbReference type="AlphaFoldDB" id="A0A978USR4"/>
<evidence type="ECO:0000259" key="7">
    <source>
        <dbReference type="PROSITE" id="PS50863"/>
    </source>
</evidence>
<dbReference type="Pfam" id="PF02362">
    <property type="entry name" value="B3"/>
    <property type="match status" value="1"/>
</dbReference>
<dbReference type="GO" id="GO:0006355">
    <property type="term" value="P:regulation of DNA-templated transcription"/>
    <property type="evidence" value="ECO:0007669"/>
    <property type="project" value="InterPro"/>
</dbReference>
<dbReference type="Proteomes" id="UP000813462">
    <property type="component" value="Unassembled WGS sequence"/>
</dbReference>
<evidence type="ECO:0000256" key="6">
    <source>
        <dbReference type="SAM" id="MobiDB-lite"/>
    </source>
</evidence>
<sequence length="232" mass="26767">MCFSIQIFEMNGCERMNVRRTRTDHQSPPTSSKRPQDSTNVPHFKTHQNSASTTVKRPRGRPRKYPLPTANHHLSKSCEDDSGKSLISCQSNKPNGFIDGKGKEIKTEEDDDHRVHDLSKEDMAIDWKAAESFRSKYPYFTYSVQGRYQVYIPSSFSKEHLPFKKTVEVVLRNQKGESWVVTLVVARGRHSICRGWLHFMNDNKLELGDRCIFELVGRKEMKVHSIRTGPGR</sequence>
<dbReference type="GO" id="GO:0005634">
    <property type="term" value="C:nucleus"/>
    <property type="evidence" value="ECO:0007669"/>
    <property type="project" value="UniProtKB-SubCell"/>
</dbReference>
<dbReference type="SUPFAM" id="SSF101936">
    <property type="entry name" value="DNA-binding pseudobarrel domain"/>
    <property type="match status" value="1"/>
</dbReference>
<dbReference type="PANTHER" id="PTHR31391:SF106">
    <property type="entry name" value="B3 DOMAIN-CONTAINING PROTEIN OS01G0723500"/>
    <property type="match status" value="1"/>
</dbReference>
<dbReference type="PANTHER" id="PTHR31391">
    <property type="entry name" value="B3 DOMAIN-CONTAINING PROTEIN OS11G0197600-RELATED"/>
    <property type="match status" value="1"/>
</dbReference>
<reference evidence="8" key="1">
    <citation type="journal article" date="2021" name="Front. Plant Sci.">
        <title>Chromosome-Scale Genome Assembly for Chinese Sour Jujube and Insights Into Its Genome Evolution and Domestication Signature.</title>
        <authorList>
            <person name="Shen L.-Y."/>
            <person name="Luo H."/>
            <person name="Wang X.-L."/>
            <person name="Wang X.-M."/>
            <person name="Qiu X.-J."/>
            <person name="Liu H."/>
            <person name="Zhou S.-S."/>
            <person name="Jia K.-H."/>
            <person name="Nie S."/>
            <person name="Bao Y.-T."/>
            <person name="Zhang R.-G."/>
            <person name="Yun Q.-Z."/>
            <person name="Chai Y.-H."/>
            <person name="Lu J.-Y."/>
            <person name="Li Y."/>
            <person name="Zhao S.-W."/>
            <person name="Mao J.-F."/>
            <person name="Jia S.-G."/>
            <person name="Mao Y.-M."/>
        </authorList>
    </citation>
    <scope>NUCLEOTIDE SEQUENCE</scope>
    <source>
        <strain evidence="8">AT0</strain>
        <tissue evidence="8">Leaf</tissue>
    </source>
</reference>
<dbReference type="InterPro" id="IPR003340">
    <property type="entry name" value="B3_DNA-bd"/>
</dbReference>
<dbReference type="PROSITE" id="PS00354">
    <property type="entry name" value="HMGI_Y"/>
    <property type="match status" value="1"/>
</dbReference>
<accession>A0A978USR4</accession>
<keyword evidence="2" id="KW-0805">Transcription regulation</keyword>
<dbReference type="CDD" id="cd10017">
    <property type="entry name" value="B3_DNA"/>
    <property type="match status" value="1"/>
</dbReference>
<dbReference type="InterPro" id="IPR015300">
    <property type="entry name" value="DNA-bd_pseudobarrel_sf"/>
</dbReference>
<dbReference type="GO" id="GO:0003677">
    <property type="term" value="F:DNA binding"/>
    <property type="evidence" value="ECO:0007669"/>
    <property type="project" value="UniProtKB-KW"/>
</dbReference>
<dbReference type="Gene3D" id="2.40.330.10">
    <property type="entry name" value="DNA-binding pseudobarrel domain"/>
    <property type="match status" value="1"/>
</dbReference>
<feature type="domain" description="TF-B3" evidence="7">
    <location>
        <begin position="135"/>
        <end position="229"/>
    </location>
</feature>